<evidence type="ECO:0000313" key="3">
    <source>
        <dbReference type="EMBL" id="QRW22513.1"/>
    </source>
</evidence>
<feature type="region of interest" description="Disordered" evidence="1">
    <location>
        <begin position="83"/>
        <end position="103"/>
    </location>
</feature>
<dbReference type="GeneID" id="67029828"/>
<keyword evidence="3" id="KW-0378">Hydrolase</keyword>
<keyword evidence="3" id="KW-0067">ATP-binding</keyword>
<dbReference type="Proteomes" id="UP000650533">
    <property type="component" value="Chromosome 9"/>
</dbReference>
<dbReference type="EMBL" id="CP059666">
    <property type="protein sequence ID" value="QRW22513.1"/>
    <property type="molecule type" value="Genomic_DNA"/>
</dbReference>
<organism evidence="3 4">
    <name type="scientific">Rhizoctonia solani</name>
    <dbReference type="NCBI Taxonomy" id="456999"/>
    <lineage>
        <taxon>Eukaryota</taxon>
        <taxon>Fungi</taxon>
        <taxon>Dikarya</taxon>
        <taxon>Basidiomycota</taxon>
        <taxon>Agaricomycotina</taxon>
        <taxon>Agaricomycetes</taxon>
        <taxon>Cantharellales</taxon>
        <taxon>Ceratobasidiaceae</taxon>
        <taxon>Rhizoctonia</taxon>
    </lineage>
</organism>
<protein>
    <submittedName>
        <fullName evidence="3">Helicase domain-containing protein</fullName>
    </submittedName>
</protein>
<proteinExistence type="predicted"/>
<gene>
    <name evidence="3" type="ORF">RhiXN_07549</name>
</gene>
<dbReference type="GO" id="GO:0004386">
    <property type="term" value="F:helicase activity"/>
    <property type="evidence" value="ECO:0007669"/>
    <property type="project" value="UniProtKB-KW"/>
</dbReference>
<dbReference type="AlphaFoldDB" id="A0A8H8SZL0"/>
<keyword evidence="3" id="KW-0347">Helicase</keyword>
<dbReference type="KEGG" id="rsx:RhiXN_07549"/>
<reference evidence="3" key="1">
    <citation type="submission" date="2020-05" db="EMBL/GenBank/DDBJ databases">
        <title>Evolutionary and genomic comparisons of hybrid uninucleate and nonhybrid Rhizoctonia fungi.</title>
        <authorList>
            <person name="Li C."/>
            <person name="Chen X."/>
        </authorList>
    </citation>
    <scope>NUCLEOTIDE SEQUENCE</scope>
    <source>
        <strain evidence="3">AG-1 IA</strain>
    </source>
</reference>
<dbReference type="RefSeq" id="XP_043182750.1">
    <property type="nucleotide sequence ID" value="XM_043327365.1"/>
</dbReference>
<evidence type="ECO:0000313" key="4">
    <source>
        <dbReference type="Proteomes" id="UP000650533"/>
    </source>
</evidence>
<dbReference type="InterPro" id="IPR046798">
    <property type="entry name" value="2OG-FeII_Oxy_6"/>
</dbReference>
<keyword evidence="3" id="KW-0547">Nucleotide-binding</keyword>
<evidence type="ECO:0000256" key="1">
    <source>
        <dbReference type="SAM" id="MobiDB-lite"/>
    </source>
</evidence>
<sequence length="428" mass="47184">MLATTKRELKIRKKRTALAKRNKQLRQLAIDVGFELVGHTEGSYPTDVYCMDANTHEKLDPRKMLIKGVDAIYKELESASASCSKSRGRANKQASVPPPVKDASLGDGHGTVYGFARGSDQTYSMVFAVQFQSQDSLLEIEKEAVDVFTSVLPKMAVHAYEVRVNGAQSVGGKRAGHLYSVGWRPGTTHGERAAVYAAQNTKDKHDPTHYIDLYNSLELVNSAWMVMEESLSPRAVLRTIDTLANTAVPMFGSQSSDIASHGPSLGSNMAASQHDQNGNGFANKMHVDRDMDSLPEYYGNVFAFGQWIHVDKEGRLVENERIKAAIPDGLFVIPGYRIAFDLGAATIVKAIWRGGMDTHGTTTSKVDITQGITRWGMSIQTNRGLNQRMRSGKGNIFGIRERLRQYYDIFSTPVGEEGDEDVDESKDA</sequence>
<accession>A0A8H8SZL0</accession>
<name>A0A8H8SZL0_9AGAM</name>
<feature type="domain" description="Tet-like 2OG-Fe(II) oxygenase" evidence="2">
    <location>
        <begin position="142"/>
        <end position="364"/>
    </location>
</feature>
<evidence type="ECO:0000259" key="2">
    <source>
        <dbReference type="Pfam" id="PF20515"/>
    </source>
</evidence>
<dbReference type="Pfam" id="PF20515">
    <property type="entry name" value="2OG-FeII_Oxy_6"/>
    <property type="match status" value="1"/>
</dbReference>